<comment type="caution">
    <text evidence="1">The sequence shown here is derived from an EMBL/GenBank/DDBJ whole genome shotgun (WGS) entry which is preliminary data.</text>
</comment>
<proteinExistence type="predicted"/>
<name>A0ABU5C7X1_9BACI</name>
<evidence type="ECO:0000313" key="2">
    <source>
        <dbReference type="Proteomes" id="UP001281447"/>
    </source>
</evidence>
<evidence type="ECO:0008006" key="3">
    <source>
        <dbReference type="Google" id="ProtNLM"/>
    </source>
</evidence>
<gene>
    <name evidence="1" type="ORF">RWE15_14525</name>
</gene>
<dbReference type="Proteomes" id="UP001281447">
    <property type="component" value="Unassembled WGS sequence"/>
</dbReference>
<protein>
    <recommendedName>
        <fullName evidence="3">LXG domain of WXG superfamily protein</fullName>
    </recommendedName>
</protein>
<keyword evidence="2" id="KW-1185">Reference proteome</keyword>
<reference evidence="1 2" key="1">
    <citation type="submission" date="2023-10" db="EMBL/GenBank/DDBJ databases">
        <title>Virgibacillus halophilus 5B73C genome.</title>
        <authorList>
            <person name="Miliotis G."/>
            <person name="Sengupta P."/>
            <person name="Hameed A."/>
            <person name="Chuvochina M."/>
            <person name="Mcdonagh F."/>
            <person name="Simpson A.C."/>
            <person name="Singh N.K."/>
            <person name="Rekha P.D."/>
            <person name="Raman K."/>
            <person name="Hugenholtz P."/>
            <person name="Venkateswaran K."/>
        </authorList>
    </citation>
    <scope>NUCLEOTIDE SEQUENCE [LARGE SCALE GENOMIC DNA]</scope>
    <source>
        <strain evidence="1 2">5B73C</strain>
    </source>
</reference>
<sequence>MDTVKGVFKLFSKDMSSEYIEGIDIISKYLPPNAARRVVEIVDNIKSNLGDLKETFDKVSNGIKKGVEIVKGVFKLFTKDMSENYISGIDIISKYLPP</sequence>
<evidence type="ECO:0000313" key="1">
    <source>
        <dbReference type="EMBL" id="MDY0395432.1"/>
    </source>
</evidence>
<organism evidence="1 2">
    <name type="scientific">Tigheibacillus halophilus</name>
    <dbReference type="NCBI Taxonomy" id="361280"/>
    <lineage>
        <taxon>Bacteria</taxon>
        <taxon>Bacillati</taxon>
        <taxon>Bacillota</taxon>
        <taxon>Bacilli</taxon>
        <taxon>Bacillales</taxon>
        <taxon>Bacillaceae</taxon>
        <taxon>Tigheibacillus</taxon>
    </lineage>
</organism>
<dbReference type="EMBL" id="JAWDIP010000003">
    <property type="protein sequence ID" value="MDY0395432.1"/>
    <property type="molecule type" value="Genomic_DNA"/>
</dbReference>
<accession>A0ABU5C7X1</accession>